<evidence type="ECO:0000256" key="12">
    <source>
        <dbReference type="SAM" id="Coils"/>
    </source>
</evidence>
<protein>
    <submittedName>
        <fullName evidence="17">Membrane protein</fullName>
    </submittedName>
</protein>
<dbReference type="GO" id="GO:0005886">
    <property type="term" value="C:plasma membrane"/>
    <property type="evidence" value="ECO:0007669"/>
    <property type="project" value="UniProtKB-SubCell"/>
</dbReference>
<feature type="compositionally biased region" description="Low complexity" evidence="13">
    <location>
        <begin position="552"/>
        <end position="568"/>
    </location>
</feature>
<dbReference type="Gene3D" id="1.10.287.950">
    <property type="entry name" value="Methyl-accepting chemotaxis protein"/>
    <property type="match status" value="1"/>
</dbReference>
<evidence type="ECO:0000259" key="15">
    <source>
        <dbReference type="PROSITE" id="PS50111"/>
    </source>
</evidence>
<dbReference type="Proteomes" id="UP000179840">
    <property type="component" value="Unassembled WGS sequence"/>
</dbReference>
<dbReference type="GO" id="GO:0006935">
    <property type="term" value="P:chemotaxis"/>
    <property type="evidence" value="ECO:0007669"/>
    <property type="project" value="UniProtKB-KW"/>
</dbReference>
<feature type="domain" description="Methyl-accepting transducer" evidence="15">
    <location>
        <begin position="269"/>
        <end position="498"/>
    </location>
</feature>
<feature type="coiled-coil region" evidence="12">
    <location>
        <begin position="288"/>
        <end position="325"/>
    </location>
</feature>
<comment type="similarity">
    <text evidence="10">Belongs to the methyl-accepting chemotaxis (MCP) protein family.</text>
</comment>
<feature type="transmembrane region" description="Helical" evidence="14">
    <location>
        <begin position="12"/>
        <end position="33"/>
    </location>
</feature>
<dbReference type="SMART" id="SM00283">
    <property type="entry name" value="MA"/>
    <property type="match status" value="1"/>
</dbReference>
<keyword evidence="6 14" id="KW-0812">Transmembrane</keyword>
<dbReference type="Gene3D" id="1.20.120.30">
    <property type="entry name" value="Aspartate receptor, ligand-binding domain"/>
    <property type="match status" value="1"/>
</dbReference>
<dbReference type="RefSeq" id="WP_081344382.1">
    <property type="nucleotide sequence ID" value="NZ_LFKP01000001.1"/>
</dbReference>
<evidence type="ECO:0000256" key="2">
    <source>
        <dbReference type="ARBA" id="ARBA00022475"/>
    </source>
</evidence>
<comment type="caution">
    <text evidence="17">The sequence shown here is derived from an EMBL/GenBank/DDBJ whole genome shotgun (WGS) entry which is preliminary data.</text>
</comment>
<evidence type="ECO:0000256" key="8">
    <source>
        <dbReference type="ARBA" id="ARBA00023136"/>
    </source>
</evidence>
<keyword evidence="8 14" id="KW-0472">Membrane</keyword>
<dbReference type="SUPFAM" id="SSF47170">
    <property type="entry name" value="Aspartate receptor, ligand-binding domain"/>
    <property type="match status" value="1"/>
</dbReference>
<dbReference type="InterPro" id="IPR035440">
    <property type="entry name" value="4HB_MCP_dom_sf"/>
</dbReference>
<keyword evidence="3" id="KW-0488">Methylation</keyword>
<dbReference type="FunFam" id="1.10.287.950:FF:000001">
    <property type="entry name" value="Methyl-accepting chemotaxis sensory transducer"/>
    <property type="match status" value="1"/>
</dbReference>
<feature type="domain" description="HAMP" evidence="16">
    <location>
        <begin position="212"/>
        <end position="264"/>
    </location>
</feature>
<evidence type="ECO:0000256" key="6">
    <source>
        <dbReference type="ARBA" id="ARBA00022692"/>
    </source>
</evidence>
<dbReference type="PANTHER" id="PTHR43531">
    <property type="entry name" value="PROTEIN ICFG"/>
    <property type="match status" value="1"/>
</dbReference>
<evidence type="ECO:0000256" key="3">
    <source>
        <dbReference type="ARBA" id="ARBA00022481"/>
    </source>
</evidence>
<dbReference type="InterPro" id="IPR004089">
    <property type="entry name" value="MCPsignal_dom"/>
</dbReference>
<reference evidence="17 18" key="1">
    <citation type="submission" date="2015-06" db="EMBL/GenBank/DDBJ databases">
        <title>Draft genome sequencing of a biphenyl-degrading bacterium, Janthinobacterium lividum MEG1.</title>
        <authorList>
            <person name="Shimodaira J."/>
            <person name="Hatta T."/>
        </authorList>
    </citation>
    <scope>NUCLEOTIDE SEQUENCE [LARGE SCALE GENOMIC DNA]</scope>
    <source>
        <strain evidence="17 18">MEG1</strain>
    </source>
</reference>
<dbReference type="AlphaFoldDB" id="A0A1S1UFJ4"/>
<keyword evidence="5" id="KW-0997">Cell inner membrane</keyword>
<organism evidence="17 18">
    <name type="scientific">Janthinobacterium lividum</name>
    <dbReference type="NCBI Taxonomy" id="29581"/>
    <lineage>
        <taxon>Bacteria</taxon>
        <taxon>Pseudomonadati</taxon>
        <taxon>Pseudomonadota</taxon>
        <taxon>Betaproteobacteria</taxon>
        <taxon>Burkholderiales</taxon>
        <taxon>Oxalobacteraceae</taxon>
        <taxon>Janthinobacterium</taxon>
    </lineage>
</organism>
<evidence type="ECO:0000256" key="4">
    <source>
        <dbReference type="ARBA" id="ARBA00022500"/>
    </source>
</evidence>
<keyword evidence="9 11" id="KW-0807">Transducer</keyword>
<dbReference type="PRINTS" id="PR00260">
    <property type="entry name" value="CHEMTRNSDUCR"/>
</dbReference>
<accession>A0A1S1UFJ4</accession>
<dbReference type="PROSITE" id="PS50885">
    <property type="entry name" value="HAMP"/>
    <property type="match status" value="1"/>
</dbReference>
<dbReference type="InterPro" id="IPR051310">
    <property type="entry name" value="MCP_chemotaxis"/>
</dbReference>
<feature type="region of interest" description="Disordered" evidence="13">
    <location>
        <begin position="552"/>
        <end position="577"/>
    </location>
</feature>
<keyword evidence="4" id="KW-0145">Chemotaxis</keyword>
<dbReference type="EMBL" id="LFKP01000001">
    <property type="protein sequence ID" value="OHV99122.1"/>
    <property type="molecule type" value="Genomic_DNA"/>
</dbReference>
<dbReference type="SMART" id="SM00304">
    <property type="entry name" value="HAMP"/>
    <property type="match status" value="1"/>
</dbReference>
<dbReference type="GO" id="GO:0004888">
    <property type="term" value="F:transmembrane signaling receptor activity"/>
    <property type="evidence" value="ECO:0007669"/>
    <property type="project" value="InterPro"/>
</dbReference>
<feature type="coiled-coil region" evidence="12">
    <location>
        <begin position="469"/>
        <end position="507"/>
    </location>
</feature>
<evidence type="ECO:0000256" key="11">
    <source>
        <dbReference type="PROSITE-ProRule" id="PRU00284"/>
    </source>
</evidence>
<dbReference type="PROSITE" id="PS50111">
    <property type="entry name" value="CHEMOTAXIS_TRANSDUC_2"/>
    <property type="match status" value="1"/>
</dbReference>
<dbReference type="InterPro" id="IPR003660">
    <property type="entry name" value="HAMP_dom"/>
</dbReference>
<dbReference type="Pfam" id="PF00672">
    <property type="entry name" value="HAMP"/>
    <property type="match status" value="1"/>
</dbReference>
<name>A0A1S1UFJ4_9BURK</name>
<evidence type="ECO:0000256" key="10">
    <source>
        <dbReference type="ARBA" id="ARBA00029447"/>
    </source>
</evidence>
<keyword evidence="12" id="KW-0175">Coiled coil</keyword>
<sequence length="577" mass="60839">MLSNITIKMRLIATMSVLGLLIALLGVMSIISLKSANNNLNEVYSNQLASTQAIGESQIALGRARFTMDRVMVHPDAADAKDILVRSEQFLEASNKSWKVYLGLPQSAEEKSLSDDMDKKRNDYINNGMLAMNKALRENNIEQADKLMMTGLSVLYRTLDQAAETLTQYQATSAARMYAESQSSYQTQVTMAIIGMLVGALLTIISSFLLLRAIFGPLDQALRHFGAISDGNLANDIVITRNDEMGALLTGLQKMQERLSTTVRGVRDGSGAIATASNEIASGNLDLSSRTEQQASSLEETASSLEELTSTVKQNSDNARQANQLAVSASDVAVKGGALVAQVVDTMGSISESSKKIADIIGVIDGIAFQTNILALNAAVEAARAGEQGRGFAVVATEVRNLAHRSASAAKDIKVLIEASVQNVGAGSALVSQTGTTMDEIVSSIRRVTDIMGEISAAGHEQELGIGQINQAVAEMDTVTQQNAALVEEAAAASEAMQEQAAALAEMVSIFKLDAAHSGPAAAKPVLRKPVVAAASTALKRPTLHLAPARAAAAPVAAAKPRPAKPAADSSGEWEEF</sequence>
<evidence type="ECO:0000256" key="5">
    <source>
        <dbReference type="ARBA" id="ARBA00022519"/>
    </source>
</evidence>
<evidence type="ECO:0000313" key="17">
    <source>
        <dbReference type="EMBL" id="OHV99122.1"/>
    </source>
</evidence>
<dbReference type="Pfam" id="PF02203">
    <property type="entry name" value="TarH"/>
    <property type="match status" value="1"/>
</dbReference>
<keyword evidence="2" id="KW-1003">Cell membrane</keyword>
<feature type="transmembrane region" description="Helical" evidence="14">
    <location>
        <begin position="191"/>
        <end position="215"/>
    </location>
</feature>
<evidence type="ECO:0000313" key="18">
    <source>
        <dbReference type="Proteomes" id="UP000179840"/>
    </source>
</evidence>
<dbReference type="SUPFAM" id="SSF58104">
    <property type="entry name" value="Methyl-accepting chemotaxis protein (MCP) signaling domain"/>
    <property type="match status" value="1"/>
</dbReference>
<evidence type="ECO:0000256" key="1">
    <source>
        <dbReference type="ARBA" id="ARBA00004429"/>
    </source>
</evidence>
<dbReference type="CDD" id="cd11386">
    <property type="entry name" value="MCP_signal"/>
    <property type="match status" value="1"/>
</dbReference>
<dbReference type="InterPro" id="IPR003122">
    <property type="entry name" value="Tar_rcpt_lig-bd"/>
</dbReference>
<dbReference type="Pfam" id="PF00015">
    <property type="entry name" value="MCPsignal"/>
    <property type="match status" value="1"/>
</dbReference>
<dbReference type="CDD" id="cd06225">
    <property type="entry name" value="HAMP"/>
    <property type="match status" value="1"/>
</dbReference>
<dbReference type="PANTHER" id="PTHR43531:SF14">
    <property type="entry name" value="METHYL-ACCEPTING CHEMOTAXIS PROTEIN I-RELATED"/>
    <property type="match status" value="1"/>
</dbReference>
<keyword evidence="7 14" id="KW-1133">Transmembrane helix</keyword>
<dbReference type="GO" id="GO:0007165">
    <property type="term" value="P:signal transduction"/>
    <property type="evidence" value="ECO:0007669"/>
    <property type="project" value="UniProtKB-KW"/>
</dbReference>
<comment type="subcellular location">
    <subcellularLocation>
        <location evidence="1">Cell inner membrane</location>
        <topology evidence="1">Multi-pass membrane protein</topology>
    </subcellularLocation>
</comment>
<evidence type="ECO:0000256" key="7">
    <source>
        <dbReference type="ARBA" id="ARBA00022989"/>
    </source>
</evidence>
<gene>
    <name evidence="17" type="ORF">AKG95_01245</name>
</gene>
<evidence type="ECO:0000256" key="13">
    <source>
        <dbReference type="SAM" id="MobiDB-lite"/>
    </source>
</evidence>
<evidence type="ECO:0000256" key="14">
    <source>
        <dbReference type="SAM" id="Phobius"/>
    </source>
</evidence>
<evidence type="ECO:0000256" key="9">
    <source>
        <dbReference type="ARBA" id="ARBA00023224"/>
    </source>
</evidence>
<proteinExistence type="inferred from homology"/>
<dbReference type="InterPro" id="IPR004090">
    <property type="entry name" value="Chemotax_Me-accpt_rcpt"/>
</dbReference>
<evidence type="ECO:0000259" key="16">
    <source>
        <dbReference type="PROSITE" id="PS50885"/>
    </source>
</evidence>